<dbReference type="Proteomes" id="UP000248291">
    <property type="component" value="Unassembled WGS sequence"/>
</dbReference>
<reference evidence="2 3" key="1">
    <citation type="submission" date="2018-04" db="EMBL/GenBank/DDBJ databases">
        <title>Draft genome sequence of Pseudomonas syringae pv. actinidiae biovar 3 strains isolated from kiwifruit in Kagawa prefecture.</title>
        <authorList>
            <person name="Tabuchi M."/>
            <person name="Saito M."/>
            <person name="Fujiwara S."/>
            <person name="Sasa N."/>
            <person name="Akimitsu K."/>
            <person name="Gomi K."/>
            <person name="Konishi-Sugita S."/>
            <person name="Hamano K."/>
            <person name="Kataoka I."/>
        </authorList>
    </citation>
    <scope>NUCLEOTIDE SEQUENCE [LARGE SCALE GENOMIC DNA]</scope>
    <source>
        <strain evidence="2 3">MAFF212211</strain>
    </source>
</reference>
<evidence type="ECO:0000259" key="1">
    <source>
        <dbReference type="Pfam" id="PF06527"/>
    </source>
</evidence>
<evidence type="ECO:0000313" key="3">
    <source>
        <dbReference type="Proteomes" id="UP000248291"/>
    </source>
</evidence>
<comment type="caution">
    <text evidence="2">The sequence shown here is derived from an EMBL/GenBank/DDBJ whole genome shotgun (WGS) entry which is preliminary data.</text>
</comment>
<gene>
    <name evidence="2" type="ORF">KPSA3_07544</name>
</gene>
<dbReference type="AlphaFoldDB" id="A0AAN4TQ16"/>
<proteinExistence type="predicted"/>
<protein>
    <submittedName>
        <fullName evidence="2">Periplasmic component</fullName>
    </submittedName>
</protein>
<dbReference type="InterPro" id="IPR009492">
    <property type="entry name" value="TniQ"/>
</dbReference>
<accession>A0AAN4TQ16</accession>
<name>A0AAN4TQ16_PSESF</name>
<dbReference type="Pfam" id="PF06527">
    <property type="entry name" value="TniQ"/>
    <property type="match status" value="1"/>
</dbReference>
<feature type="domain" description="TniQ" evidence="1">
    <location>
        <begin position="77"/>
        <end position="210"/>
    </location>
</feature>
<evidence type="ECO:0000313" key="2">
    <source>
        <dbReference type="EMBL" id="GBH21496.1"/>
    </source>
</evidence>
<sequence>MIRLRDRSPDSRLALRGGGMPQKNLWRPVRDELKYAFQQHCFRVVPHLGNCRFLISKLLRTDYPFGSPKRQSQMLVTIQKDESIRSFVERTIFVSQGEPIAKALHKISTSYFDMMDLRKIASVLKWPGVYGFNRLLHCHSDFPIRALLKQYNELAYSGSAYSMKHFRYEDSPASYCPDCVREDLDNIGFTYWRRLHRQPWSVCARHNVKLINRCPFCDEPFKFGRHALNFLWSGCNGHYVSESSSSPNMDVSALRAARDAHDICEFRYHLPAQMALDIINRRINTLVEDKAVLDVDQSFFNMVNQFCVHYGYYKVPLTSQSIECTDTFLKALSYGFESFDDFVVSIGCDASEMIKINDLWLTHQFYTSLDQDAYVEEDYRSGIKIFFFAAPKKKGIYKGYRHDIQLDNEIPCGSFEGNCTSDGPARASMFSIPRLGKKTVDEFSRSSGLMETLKCFSSRVIVSPRKGNTITEDEFQELENLLEIQYGKSI</sequence>
<organism evidence="2 3">
    <name type="scientific">Pseudomonas syringae pv. actinidiae</name>
    <dbReference type="NCBI Taxonomy" id="103796"/>
    <lineage>
        <taxon>Bacteria</taxon>
        <taxon>Pseudomonadati</taxon>
        <taxon>Pseudomonadota</taxon>
        <taxon>Gammaproteobacteria</taxon>
        <taxon>Pseudomonadales</taxon>
        <taxon>Pseudomonadaceae</taxon>
        <taxon>Pseudomonas</taxon>
        <taxon>Pseudomonas syringae</taxon>
    </lineage>
</organism>
<dbReference type="EMBL" id="BGKA01000300">
    <property type="protein sequence ID" value="GBH21496.1"/>
    <property type="molecule type" value="Genomic_DNA"/>
</dbReference>